<protein>
    <recommendedName>
        <fullName evidence="4">PepSY domain-containing protein</fullName>
    </recommendedName>
</protein>
<comment type="caution">
    <text evidence="2">The sequence shown here is derived from an EMBL/GenBank/DDBJ whole genome shotgun (WGS) entry which is preliminary data.</text>
</comment>
<feature type="chain" id="PRO_5046586799" description="PepSY domain-containing protein" evidence="1">
    <location>
        <begin position="20"/>
        <end position="260"/>
    </location>
</feature>
<dbReference type="RefSeq" id="WP_253568521.1">
    <property type="nucleotide sequence ID" value="NZ_JAMZEK010000004.1"/>
</dbReference>
<dbReference type="EMBL" id="JAMZEK010000004">
    <property type="protein sequence ID" value="MCP1375764.1"/>
    <property type="molecule type" value="Genomic_DNA"/>
</dbReference>
<accession>A0ABT1FEF7</accession>
<sequence length="260" mass="27919">MIRLLLLVLCVVGVTTVRANAPEAPRALSSQEAATLHADEVVGRAMYLSDRAAALATDAALELDAFRKELRVRGWITQAHDDAVTVTFIDATPSALYRATVSNAGKLVGKVEAYATPQPLSPFEAGAAAARTVALGAKFQPCSERYDTVVLPLGDSPAGKWLVYLLPATKQPGVIPIGGTYRVTVDHGTIAAQRPFTKSCIALENDPRAVGLMISHLLDTTPTEAHVFWSLWAHKDMYVSTESATWAIHDGHIRLVETGH</sequence>
<proteinExistence type="predicted"/>
<name>A0ABT1FEF7_9GAMM</name>
<evidence type="ECO:0008006" key="4">
    <source>
        <dbReference type="Google" id="ProtNLM"/>
    </source>
</evidence>
<feature type="signal peptide" evidence="1">
    <location>
        <begin position="1"/>
        <end position="19"/>
    </location>
</feature>
<evidence type="ECO:0000313" key="2">
    <source>
        <dbReference type="EMBL" id="MCP1375764.1"/>
    </source>
</evidence>
<evidence type="ECO:0000256" key="1">
    <source>
        <dbReference type="SAM" id="SignalP"/>
    </source>
</evidence>
<gene>
    <name evidence="2" type="ORF">NC595_17080</name>
</gene>
<dbReference type="Proteomes" id="UP001204615">
    <property type="component" value="Unassembled WGS sequence"/>
</dbReference>
<organism evidence="2 3">
    <name type="scientific">Dyella lutea</name>
    <dbReference type="NCBI Taxonomy" id="2950441"/>
    <lineage>
        <taxon>Bacteria</taxon>
        <taxon>Pseudomonadati</taxon>
        <taxon>Pseudomonadota</taxon>
        <taxon>Gammaproteobacteria</taxon>
        <taxon>Lysobacterales</taxon>
        <taxon>Rhodanobacteraceae</taxon>
        <taxon>Dyella</taxon>
    </lineage>
</organism>
<evidence type="ECO:0000313" key="3">
    <source>
        <dbReference type="Proteomes" id="UP001204615"/>
    </source>
</evidence>
<keyword evidence="3" id="KW-1185">Reference proteome</keyword>
<reference evidence="2 3" key="1">
    <citation type="submission" date="2022-06" db="EMBL/GenBank/DDBJ databases">
        <title>Dyella sp. Sa strain:Sa Genome sequencing.</title>
        <authorList>
            <person name="Park S."/>
        </authorList>
    </citation>
    <scope>NUCLEOTIDE SEQUENCE [LARGE SCALE GENOMIC DNA]</scope>
    <source>
        <strain evidence="2 3">Sa</strain>
    </source>
</reference>
<keyword evidence="1" id="KW-0732">Signal</keyword>